<feature type="domain" description="HNH nuclease" evidence="1">
    <location>
        <begin position="54"/>
        <end position="96"/>
    </location>
</feature>
<accession>A0A0F9C898</accession>
<dbReference type="InterPro" id="IPR003615">
    <property type="entry name" value="HNH_nuc"/>
</dbReference>
<dbReference type="EMBL" id="LAZR01045542">
    <property type="protein sequence ID" value="KKK98629.1"/>
    <property type="molecule type" value="Genomic_DNA"/>
</dbReference>
<sequence>MPNTIVIELPIAEDALTRFWSRVKILKNGCWGWAGYLCGNGYGYIKINKRKIRAHRFAYTQLVGEIPEGLTIDHLCRNRGCVNPSHLEVTTIGENVLR</sequence>
<reference evidence="2" key="1">
    <citation type="journal article" date="2015" name="Nature">
        <title>Complex archaea that bridge the gap between prokaryotes and eukaryotes.</title>
        <authorList>
            <person name="Spang A."/>
            <person name="Saw J.H."/>
            <person name="Jorgensen S.L."/>
            <person name="Zaremba-Niedzwiedzka K."/>
            <person name="Martijn J."/>
            <person name="Lind A.E."/>
            <person name="van Eijk R."/>
            <person name="Schleper C."/>
            <person name="Guy L."/>
            <person name="Ettema T.J."/>
        </authorList>
    </citation>
    <scope>NUCLEOTIDE SEQUENCE</scope>
</reference>
<evidence type="ECO:0000259" key="1">
    <source>
        <dbReference type="Pfam" id="PF13392"/>
    </source>
</evidence>
<organism evidence="2">
    <name type="scientific">marine sediment metagenome</name>
    <dbReference type="NCBI Taxonomy" id="412755"/>
    <lineage>
        <taxon>unclassified sequences</taxon>
        <taxon>metagenomes</taxon>
        <taxon>ecological metagenomes</taxon>
    </lineage>
</organism>
<name>A0A0F9C898_9ZZZZ</name>
<dbReference type="AlphaFoldDB" id="A0A0F9C898"/>
<protein>
    <recommendedName>
        <fullName evidence="1">HNH nuclease domain-containing protein</fullName>
    </recommendedName>
</protein>
<evidence type="ECO:0000313" key="2">
    <source>
        <dbReference type="EMBL" id="KKK98629.1"/>
    </source>
</evidence>
<comment type="caution">
    <text evidence="2">The sequence shown here is derived from an EMBL/GenBank/DDBJ whole genome shotgun (WGS) entry which is preliminary data.</text>
</comment>
<feature type="non-terminal residue" evidence="2">
    <location>
        <position position="98"/>
    </location>
</feature>
<dbReference type="InterPro" id="IPR044925">
    <property type="entry name" value="His-Me_finger_sf"/>
</dbReference>
<dbReference type="Gene3D" id="3.90.75.20">
    <property type="match status" value="1"/>
</dbReference>
<dbReference type="SUPFAM" id="SSF54060">
    <property type="entry name" value="His-Me finger endonucleases"/>
    <property type="match status" value="1"/>
</dbReference>
<proteinExistence type="predicted"/>
<gene>
    <name evidence="2" type="ORF">LCGC14_2640870</name>
</gene>
<dbReference type="Pfam" id="PF13392">
    <property type="entry name" value="HNH_3"/>
    <property type="match status" value="1"/>
</dbReference>